<dbReference type="Proteomes" id="UP000676194">
    <property type="component" value="Chromosome"/>
</dbReference>
<dbReference type="InterPro" id="IPR018391">
    <property type="entry name" value="PQQ_b-propeller_rpt"/>
</dbReference>
<protein>
    <submittedName>
        <fullName evidence="3">PQQ-binding-like beta-propeller repeat protein</fullName>
    </submittedName>
</protein>
<keyword evidence="4" id="KW-1185">Reference proteome</keyword>
<dbReference type="EMBL" id="CP074694">
    <property type="protein sequence ID" value="QVL32514.1"/>
    <property type="molecule type" value="Genomic_DNA"/>
</dbReference>
<evidence type="ECO:0000313" key="4">
    <source>
        <dbReference type="Proteomes" id="UP000676194"/>
    </source>
</evidence>
<gene>
    <name evidence="3" type="ORF">KIH39_00935</name>
</gene>
<feature type="domain" description="Pyrrolo-quinoline quinone repeat" evidence="2">
    <location>
        <begin position="83"/>
        <end position="338"/>
    </location>
</feature>
<dbReference type="Pfam" id="PF13360">
    <property type="entry name" value="PQQ_2"/>
    <property type="match status" value="1"/>
</dbReference>
<reference evidence="3" key="1">
    <citation type="submission" date="2021-05" db="EMBL/GenBank/DDBJ databases">
        <title>Complete genome sequence of the cellulolytic planctomycete Telmatocola sphagniphila SP2T and characterization of the first cellulase from planctomycetes.</title>
        <authorList>
            <person name="Rakitin A.L."/>
            <person name="Beletsky A.V."/>
            <person name="Naumoff D.G."/>
            <person name="Kulichevskaya I.S."/>
            <person name="Mardanov A.V."/>
            <person name="Ravin N.V."/>
            <person name="Dedysh S.N."/>
        </authorList>
    </citation>
    <scope>NUCLEOTIDE SEQUENCE</scope>
    <source>
        <strain evidence="3">SP2T</strain>
    </source>
</reference>
<dbReference type="PANTHER" id="PTHR34512:SF30">
    <property type="entry name" value="OUTER MEMBRANE PROTEIN ASSEMBLY FACTOR BAMB"/>
    <property type="match status" value="1"/>
</dbReference>
<dbReference type="SMART" id="SM00564">
    <property type="entry name" value="PQQ"/>
    <property type="match status" value="5"/>
</dbReference>
<dbReference type="InterPro" id="IPR011047">
    <property type="entry name" value="Quinoprotein_ADH-like_sf"/>
</dbReference>
<accession>A0A8E6B752</accession>
<evidence type="ECO:0000256" key="1">
    <source>
        <dbReference type="SAM" id="SignalP"/>
    </source>
</evidence>
<proteinExistence type="predicted"/>
<organism evidence="3 4">
    <name type="scientific">Telmatocola sphagniphila</name>
    <dbReference type="NCBI Taxonomy" id="1123043"/>
    <lineage>
        <taxon>Bacteria</taxon>
        <taxon>Pseudomonadati</taxon>
        <taxon>Planctomycetota</taxon>
        <taxon>Planctomycetia</taxon>
        <taxon>Gemmatales</taxon>
        <taxon>Gemmataceae</taxon>
    </lineage>
</organism>
<dbReference type="AlphaFoldDB" id="A0A8E6B752"/>
<dbReference type="SUPFAM" id="SSF50998">
    <property type="entry name" value="Quinoprotein alcohol dehydrogenase-like"/>
    <property type="match status" value="1"/>
</dbReference>
<evidence type="ECO:0000259" key="2">
    <source>
        <dbReference type="Pfam" id="PF13360"/>
    </source>
</evidence>
<dbReference type="Gene3D" id="2.130.10.10">
    <property type="entry name" value="YVTN repeat-like/Quinoprotein amine dehydrogenase"/>
    <property type="match status" value="1"/>
</dbReference>
<dbReference type="PANTHER" id="PTHR34512">
    <property type="entry name" value="CELL SURFACE PROTEIN"/>
    <property type="match status" value="1"/>
</dbReference>
<dbReference type="RefSeq" id="WP_213497406.1">
    <property type="nucleotide sequence ID" value="NZ_CP074694.1"/>
</dbReference>
<feature type="signal peptide" evidence="1">
    <location>
        <begin position="1"/>
        <end position="18"/>
    </location>
</feature>
<dbReference type="InterPro" id="IPR015943">
    <property type="entry name" value="WD40/YVTN_repeat-like_dom_sf"/>
</dbReference>
<dbReference type="KEGG" id="tsph:KIH39_00935"/>
<feature type="chain" id="PRO_5034914464" evidence="1">
    <location>
        <begin position="19"/>
        <end position="412"/>
    </location>
</feature>
<keyword evidence="1" id="KW-0732">Signal</keyword>
<dbReference type="InterPro" id="IPR002372">
    <property type="entry name" value="PQQ_rpt_dom"/>
</dbReference>
<name>A0A8E6B752_9BACT</name>
<sequence length="412" mass="45535">MRGIVTSLLLLCSGVSLASDPISNWPQWRGPTRDGQVAPSDWPAKISGEALKTVWKVSSLGPSYSGPIVSDKYVFTTSTVDKKDEVVTCYDRGTGKEVWKQTWPGSMSVPFFAARNGSWIRSTPAFDGDALYVGGIQDHLVCLEASSGKIRWQIDCIQDLKAKSPDFGCVCSPLVDETAVYMQAAGGFLKIDKKTGKVLWNVLSDGGGMLGSAFSSPVFAKLAGKEQIVVQTRTALFGVDKQTGQSLWSRPIDSFRGMNILTPTIYGEGVFTSTYGGNTRLVSVQKETDKLGAQDAWGFKYEGNMTTPVIVNDHAYFFGKDRRFICVDLKAGKECWRTDKRFGEYWSLVANKDKILALDMDGKLYLIQANPKEFELLDQTQITKSETWAHLAVCGNELYVRSLDELIKLSWK</sequence>
<evidence type="ECO:0000313" key="3">
    <source>
        <dbReference type="EMBL" id="QVL32514.1"/>
    </source>
</evidence>